<dbReference type="EMBL" id="CAJQZP010001359">
    <property type="protein sequence ID" value="CAG5041339.1"/>
    <property type="molecule type" value="Genomic_DNA"/>
</dbReference>
<name>A0A8S3XXL7_PARAO</name>
<dbReference type="AlphaFoldDB" id="A0A8S3XXL7"/>
<protein>
    <submittedName>
        <fullName evidence="1">(apollo) hypothetical protein</fullName>
    </submittedName>
</protein>
<dbReference type="Proteomes" id="UP000691718">
    <property type="component" value="Unassembled WGS sequence"/>
</dbReference>
<dbReference type="OrthoDB" id="737510at2759"/>
<evidence type="ECO:0000313" key="1">
    <source>
        <dbReference type="EMBL" id="CAG5041339.1"/>
    </source>
</evidence>
<reference evidence="1" key="1">
    <citation type="submission" date="2021-04" db="EMBL/GenBank/DDBJ databases">
        <authorList>
            <person name="Tunstrom K."/>
        </authorList>
    </citation>
    <scope>NUCLEOTIDE SEQUENCE</scope>
</reference>
<organism evidence="1 2">
    <name type="scientific">Parnassius apollo</name>
    <name type="common">Apollo butterfly</name>
    <name type="synonym">Papilio apollo</name>
    <dbReference type="NCBI Taxonomy" id="110799"/>
    <lineage>
        <taxon>Eukaryota</taxon>
        <taxon>Metazoa</taxon>
        <taxon>Ecdysozoa</taxon>
        <taxon>Arthropoda</taxon>
        <taxon>Hexapoda</taxon>
        <taxon>Insecta</taxon>
        <taxon>Pterygota</taxon>
        <taxon>Neoptera</taxon>
        <taxon>Endopterygota</taxon>
        <taxon>Lepidoptera</taxon>
        <taxon>Glossata</taxon>
        <taxon>Ditrysia</taxon>
        <taxon>Papilionoidea</taxon>
        <taxon>Papilionidae</taxon>
        <taxon>Parnassiinae</taxon>
        <taxon>Parnassini</taxon>
        <taxon>Parnassius</taxon>
        <taxon>Parnassius</taxon>
    </lineage>
</organism>
<gene>
    <name evidence="1" type="ORF">PAPOLLO_LOCUS22112</name>
</gene>
<keyword evidence="2" id="KW-1185">Reference proteome</keyword>
<proteinExistence type="predicted"/>
<accession>A0A8S3XXL7</accession>
<evidence type="ECO:0000313" key="2">
    <source>
        <dbReference type="Proteomes" id="UP000691718"/>
    </source>
</evidence>
<comment type="caution">
    <text evidence="1">The sequence shown here is derived from an EMBL/GenBank/DDBJ whole genome shotgun (WGS) entry which is preliminary data.</text>
</comment>
<sequence length="246" mass="28672">MSLEDTVVLSTVLDLRRNLSFDNVGSLDEIYLAKLAAIMLEKSTELQFRSRSEQIKAIVKRLGIKLEDLNTVLTRIEIERRKLRKYMTYRGKMRRKLRTVGRPKPYYLYELNKEVDHKRMEYTVDISSHFDKVSEEDFKVTNDQKKTIDASTDVGEFENSTQETSCLMQNSSEMFEEENVKSTKQSIDDEENSEISDKVIEDYFSNPETARELQESLLRMEKTMGEPFSKSFSTTVNPITPVKVMN</sequence>